<sequence>MYAHLLHFDRPRSAEELAAGDFAVEHRIRPLLAGVPGLLEYIELRRDDGTGVVIGLAESESALSAARDAVMGSALLPGEDPALLPGPDRVEIYPVRDHADTAAIYAAGGAR</sequence>
<evidence type="ECO:0000313" key="1">
    <source>
        <dbReference type="EMBL" id="MFF0541378.1"/>
    </source>
</evidence>
<reference evidence="1 2" key="1">
    <citation type="submission" date="2024-10" db="EMBL/GenBank/DDBJ databases">
        <title>The Natural Products Discovery Center: Release of the First 8490 Sequenced Strains for Exploring Actinobacteria Biosynthetic Diversity.</title>
        <authorList>
            <person name="Kalkreuter E."/>
            <person name="Kautsar S.A."/>
            <person name="Yang D."/>
            <person name="Bader C.D."/>
            <person name="Teijaro C.N."/>
            <person name="Fluegel L."/>
            <person name="Davis C.M."/>
            <person name="Simpson J.R."/>
            <person name="Lauterbach L."/>
            <person name="Steele A.D."/>
            <person name="Gui C."/>
            <person name="Meng S."/>
            <person name="Li G."/>
            <person name="Viehrig K."/>
            <person name="Ye F."/>
            <person name="Su P."/>
            <person name="Kiefer A.F."/>
            <person name="Nichols A."/>
            <person name="Cepeda A.J."/>
            <person name="Yan W."/>
            <person name="Fan B."/>
            <person name="Jiang Y."/>
            <person name="Adhikari A."/>
            <person name="Zheng C.-J."/>
            <person name="Schuster L."/>
            <person name="Cowan T.M."/>
            <person name="Smanski M.J."/>
            <person name="Chevrette M.G."/>
            <person name="De Carvalho L.P.S."/>
            <person name="Shen B."/>
        </authorList>
    </citation>
    <scope>NUCLEOTIDE SEQUENCE [LARGE SCALE GENOMIC DNA]</scope>
    <source>
        <strain evidence="1 2">NPDC004045</strain>
    </source>
</reference>
<gene>
    <name evidence="1" type="ORF">ACFYTF_00900</name>
</gene>
<dbReference type="RefSeq" id="WP_043660128.1">
    <property type="nucleotide sequence ID" value="NZ_JBIAMX010000001.1"/>
</dbReference>
<name>A0ABW6PGF1_9NOCA</name>
<evidence type="ECO:0000313" key="2">
    <source>
        <dbReference type="Proteomes" id="UP001601444"/>
    </source>
</evidence>
<dbReference type="Proteomes" id="UP001601444">
    <property type="component" value="Unassembled WGS sequence"/>
</dbReference>
<evidence type="ECO:0008006" key="3">
    <source>
        <dbReference type="Google" id="ProtNLM"/>
    </source>
</evidence>
<comment type="caution">
    <text evidence="1">The sequence shown here is derived from an EMBL/GenBank/DDBJ whole genome shotgun (WGS) entry which is preliminary data.</text>
</comment>
<organism evidence="1 2">
    <name type="scientific">Nocardia thailandica</name>
    <dbReference type="NCBI Taxonomy" id="257275"/>
    <lineage>
        <taxon>Bacteria</taxon>
        <taxon>Bacillati</taxon>
        <taxon>Actinomycetota</taxon>
        <taxon>Actinomycetes</taxon>
        <taxon>Mycobacteriales</taxon>
        <taxon>Nocardiaceae</taxon>
        <taxon>Nocardia</taxon>
    </lineage>
</organism>
<proteinExistence type="predicted"/>
<dbReference type="EMBL" id="JBIAMX010000001">
    <property type="protein sequence ID" value="MFF0541378.1"/>
    <property type="molecule type" value="Genomic_DNA"/>
</dbReference>
<accession>A0ABW6PGF1</accession>
<keyword evidence="2" id="KW-1185">Reference proteome</keyword>
<protein>
    <recommendedName>
        <fullName evidence="3">YCII-related domain-containing protein</fullName>
    </recommendedName>
</protein>